<dbReference type="GeneID" id="104594455"/>
<dbReference type="Pfam" id="PF14009">
    <property type="entry name" value="PADRE"/>
    <property type="match status" value="1"/>
</dbReference>
<feature type="compositionally biased region" description="Polar residues" evidence="1">
    <location>
        <begin position="130"/>
        <end position="147"/>
    </location>
</feature>
<accession>A0A1U7ZWY0</accession>
<organism evidence="2 3">
    <name type="scientific">Nelumbo nucifera</name>
    <name type="common">Sacred lotus</name>
    <dbReference type="NCBI Taxonomy" id="4432"/>
    <lineage>
        <taxon>Eukaryota</taxon>
        <taxon>Viridiplantae</taxon>
        <taxon>Streptophyta</taxon>
        <taxon>Embryophyta</taxon>
        <taxon>Tracheophyta</taxon>
        <taxon>Spermatophyta</taxon>
        <taxon>Magnoliopsida</taxon>
        <taxon>Proteales</taxon>
        <taxon>Nelumbonaceae</taxon>
        <taxon>Nelumbo</taxon>
    </lineage>
</organism>
<dbReference type="FunCoup" id="A0A1U7ZWY0">
    <property type="interactions" value="46"/>
</dbReference>
<name>A0A1U7ZWY0_NELNU</name>
<dbReference type="AlphaFoldDB" id="A0A1U7ZWY0"/>
<dbReference type="eggNOG" id="ENOG502RZXP">
    <property type="taxonomic scope" value="Eukaryota"/>
</dbReference>
<dbReference type="RefSeq" id="XP_010253032.1">
    <property type="nucleotide sequence ID" value="XM_010254730.1"/>
</dbReference>
<protein>
    <submittedName>
        <fullName evidence="3">Uncharacterized protein LOC104594455</fullName>
    </submittedName>
</protein>
<dbReference type="OMA" id="PRGHISY"/>
<evidence type="ECO:0000313" key="3">
    <source>
        <dbReference type="RefSeq" id="XP_010253032.1"/>
    </source>
</evidence>
<dbReference type="KEGG" id="nnu:104594455"/>
<gene>
    <name evidence="3" type="primary">LOC104594455</name>
</gene>
<reference evidence="3" key="1">
    <citation type="submission" date="2025-08" db="UniProtKB">
        <authorList>
            <consortium name="RefSeq"/>
        </authorList>
    </citation>
    <scope>IDENTIFICATION</scope>
</reference>
<feature type="region of interest" description="Disordered" evidence="1">
    <location>
        <begin position="124"/>
        <end position="147"/>
    </location>
</feature>
<dbReference type="OrthoDB" id="1922322at2759"/>
<dbReference type="InterPro" id="IPR025322">
    <property type="entry name" value="PADRE_dom"/>
</dbReference>
<proteinExistence type="predicted"/>
<dbReference type="Proteomes" id="UP000189703">
    <property type="component" value="Unplaced"/>
</dbReference>
<evidence type="ECO:0000313" key="2">
    <source>
        <dbReference type="Proteomes" id="UP000189703"/>
    </source>
</evidence>
<keyword evidence="2" id="KW-1185">Reference proteome</keyword>
<sequence>MGNYISSTLANPPGRQSRCAKVILPSAKSGNLTAMSRRRNSCFEIPNYFLVNSRSLQIGRRFSTLSVNEDLEMGNVYIMFPMKRVNSVIKAVDMGALFISVNRAANWASSAGAVHIESSGNNIVDRDHLTSTSTSPRGHISYNGNQE</sequence>
<evidence type="ECO:0000256" key="1">
    <source>
        <dbReference type="SAM" id="MobiDB-lite"/>
    </source>
</evidence>